<organism evidence="2 3">
    <name type="scientific">Streptomyces brasiliensis</name>
    <dbReference type="NCBI Taxonomy" id="1954"/>
    <lineage>
        <taxon>Bacteria</taxon>
        <taxon>Bacillati</taxon>
        <taxon>Actinomycetota</taxon>
        <taxon>Actinomycetes</taxon>
        <taxon>Kitasatosporales</taxon>
        <taxon>Streptomycetaceae</taxon>
        <taxon>Streptomyces</taxon>
    </lineage>
</organism>
<sequence length="97" mass="10075">MLRPSWGLLDVNVVGVVRVTHAFLPLLRKSSNPVIVNVSSGHGARRSPEPGRPERYPAESAMPAVGEQNVQASGHAAPAGSAVHRIQAAGPGPRCPA</sequence>
<protein>
    <recommendedName>
        <fullName evidence="4">SDR family NAD(P)-dependent oxidoreductase</fullName>
    </recommendedName>
</protein>
<dbReference type="EMBL" id="BMQA01000035">
    <property type="protein sequence ID" value="GGJ48240.1"/>
    <property type="molecule type" value="Genomic_DNA"/>
</dbReference>
<evidence type="ECO:0000313" key="2">
    <source>
        <dbReference type="EMBL" id="GGJ48240.1"/>
    </source>
</evidence>
<dbReference type="AlphaFoldDB" id="A0A917P0J0"/>
<gene>
    <name evidence="2" type="ORF">GCM10010121_069230</name>
</gene>
<dbReference type="Proteomes" id="UP000657574">
    <property type="component" value="Unassembled WGS sequence"/>
</dbReference>
<dbReference type="InterPro" id="IPR036291">
    <property type="entry name" value="NAD(P)-bd_dom_sf"/>
</dbReference>
<dbReference type="SUPFAM" id="SSF51735">
    <property type="entry name" value="NAD(P)-binding Rossmann-fold domains"/>
    <property type="match status" value="1"/>
</dbReference>
<feature type="region of interest" description="Disordered" evidence="1">
    <location>
        <begin position="38"/>
        <end position="97"/>
    </location>
</feature>
<keyword evidence="3" id="KW-1185">Reference proteome</keyword>
<evidence type="ECO:0000256" key="1">
    <source>
        <dbReference type="SAM" id="MobiDB-lite"/>
    </source>
</evidence>
<feature type="compositionally biased region" description="Basic and acidic residues" evidence="1">
    <location>
        <begin position="46"/>
        <end position="57"/>
    </location>
</feature>
<name>A0A917P0J0_9ACTN</name>
<proteinExistence type="predicted"/>
<reference evidence="2" key="2">
    <citation type="submission" date="2020-09" db="EMBL/GenBank/DDBJ databases">
        <authorList>
            <person name="Sun Q."/>
            <person name="Ohkuma M."/>
        </authorList>
    </citation>
    <scope>NUCLEOTIDE SEQUENCE</scope>
    <source>
        <strain evidence="2">JCM 3086</strain>
    </source>
</reference>
<comment type="caution">
    <text evidence="2">The sequence shown here is derived from an EMBL/GenBank/DDBJ whole genome shotgun (WGS) entry which is preliminary data.</text>
</comment>
<evidence type="ECO:0000313" key="3">
    <source>
        <dbReference type="Proteomes" id="UP000657574"/>
    </source>
</evidence>
<accession>A0A917P0J0</accession>
<dbReference type="Gene3D" id="3.40.50.720">
    <property type="entry name" value="NAD(P)-binding Rossmann-like Domain"/>
    <property type="match status" value="1"/>
</dbReference>
<dbReference type="InterPro" id="IPR002347">
    <property type="entry name" value="SDR_fam"/>
</dbReference>
<reference evidence="2" key="1">
    <citation type="journal article" date="2014" name="Int. J. Syst. Evol. Microbiol.">
        <title>Complete genome sequence of Corynebacterium casei LMG S-19264T (=DSM 44701T), isolated from a smear-ripened cheese.</title>
        <authorList>
            <consortium name="US DOE Joint Genome Institute (JGI-PGF)"/>
            <person name="Walter F."/>
            <person name="Albersmeier A."/>
            <person name="Kalinowski J."/>
            <person name="Ruckert C."/>
        </authorList>
    </citation>
    <scope>NUCLEOTIDE SEQUENCE</scope>
    <source>
        <strain evidence="2">JCM 3086</strain>
    </source>
</reference>
<evidence type="ECO:0008006" key="4">
    <source>
        <dbReference type="Google" id="ProtNLM"/>
    </source>
</evidence>
<dbReference type="Pfam" id="PF00106">
    <property type="entry name" value="adh_short"/>
    <property type="match status" value="1"/>
</dbReference>